<feature type="binding site" evidence="6">
    <location>
        <position position="234"/>
    </location>
    <ligand>
        <name>Zn(2+)</name>
        <dbReference type="ChEBI" id="CHEBI:29105"/>
    </ligand>
</feature>
<dbReference type="GeneID" id="6013194"/>
<keyword evidence="6" id="KW-0862">Zinc</keyword>
<comment type="similarity">
    <text evidence="2">Belongs to the sirtuin family. Class I subfamily.</text>
</comment>
<reference evidence="9 10" key="1">
    <citation type="journal article" date="2010" name="Proc. Natl. Acad. Sci. U.S.A.">
        <title>Insights into evolution of multicellular fungi from the assembled chromosomes of the mushroom Coprinopsis cinerea (Coprinus cinereus).</title>
        <authorList>
            <person name="Stajich J.E."/>
            <person name="Wilke S.K."/>
            <person name="Ahren D."/>
            <person name="Au C.H."/>
            <person name="Birren B.W."/>
            <person name="Borodovsky M."/>
            <person name="Burns C."/>
            <person name="Canback B."/>
            <person name="Casselton L.A."/>
            <person name="Cheng C.K."/>
            <person name="Deng J."/>
            <person name="Dietrich F.S."/>
            <person name="Fargo D.C."/>
            <person name="Farman M.L."/>
            <person name="Gathman A.C."/>
            <person name="Goldberg J."/>
            <person name="Guigo R."/>
            <person name="Hoegger P.J."/>
            <person name="Hooker J.B."/>
            <person name="Huggins A."/>
            <person name="James T.Y."/>
            <person name="Kamada T."/>
            <person name="Kilaru S."/>
            <person name="Kodira C."/>
            <person name="Kues U."/>
            <person name="Kupfer D."/>
            <person name="Kwan H.S."/>
            <person name="Lomsadze A."/>
            <person name="Li W."/>
            <person name="Lilly W.W."/>
            <person name="Ma L.J."/>
            <person name="Mackey A.J."/>
            <person name="Manning G."/>
            <person name="Martin F."/>
            <person name="Muraguchi H."/>
            <person name="Natvig D.O."/>
            <person name="Palmerini H."/>
            <person name="Ramesh M.A."/>
            <person name="Rehmeyer C.J."/>
            <person name="Roe B.A."/>
            <person name="Shenoy N."/>
            <person name="Stanke M."/>
            <person name="Ter-Hovhannisyan V."/>
            <person name="Tunlid A."/>
            <person name="Velagapudi R."/>
            <person name="Vision T.J."/>
            <person name="Zeng Q."/>
            <person name="Zolan M.E."/>
            <person name="Pukkila P.J."/>
        </authorList>
    </citation>
    <scope>NUCLEOTIDE SEQUENCE [LARGE SCALE GENOMIC DNA]</scope>
    <source>
        <strain evidence="10">Okayama-7 / 130 / ATCC MYA-4618 / FGSC 9003</strain>
    </source>
</reference>
<dbReference type="PANTHER" id="PTHR11085:SF10">
    <property type="entry name" value="NAD-DEPENDENT PROTEIN DEACYLASE SIRTUIN-5, MITOCHONDRIAL-RELATED"/>
    <property type="match status" value="1"/>
</dbReference>
<evidence type="ECO:0000256" key="2">
    <source>
        <dbReference type="ARBA" id="ARBA00006924"/>
    </source>
</evidence>
<comment type="subcellular location">
    <subcellularLocation>
        <location evidence="1">Mitochondrion</location>
    </subcellularLocation>
</comment>
<dbReference type="InterPro" id="IPR026590">
    <property type="entry name" value="Ssirtuin_cat_dom"/>
</dbReference>
<dbReference type="InParanoid" id="A8NVB6"/>
<dbReference type="InterPro" id="IPR050134">
    <property type="entry name" value="NAD-dep_sirtuin_deacylases"/>
</dbReference>
<dbReference type="InterPro" id="IPR029035">
    <property type="entry name" value="DHS-like_NAD/FAD-binding_dom"/>
</dbReference>
<dbReference type="RefSeq" id="XP_001836647.2">
    <property type="nucleotide sequence ID" value="XM_001836595.2"/>
</dbReference>
<feature type="active site" description="Proton acceptor" evidence="6">
    <location>
        <position position="178"/>
    </location>
</feature>
<dbReference type="AlphaFoldDB" id="A8NVB6"/>
<proteinExistence type="inferred from homology"/>
<name>A8NVB6_COPC7</name>
<evidence type="ECO:0000259" key="8">
    <source>
        <dbReference type="PROSITE" id="PS50305"/>
    </source>
</evidence>
<dbReference type="InterPro" id="IPR026591">
    <property type="entry name" value="Sirtuin_cat_small_dom_sf"/>
</dbReference>
<dbReference type="PROSITE" id="PS50305">
    <property type="entry name" value="SIRTUIN"/>
    <property type="match status" value="1"/>
</dbReference>
<evidence type="ECO:0000256" key="6">
    <source>
        <dbReference type="PROSITE-ProRule" id="PRU00236"/>
    </source>
</evidence>
<feature type="binding site" evidence="6">
    <location>
        <position position="256"/>
    </location>
    <ligand>
        <name>Zn(2+)</name>
        <dbReference type="ChEBI" id="CHEBI:29105"/>
    </ligand>
</feature>
<feature type="binding site" evidence="6">
    <location>
        <position position="189"/>
    </location>
    <ligand>
        <name>Zn(2+)</name>
        <dbReference type="ChEBI" id="CHEBI:29105"/>
    </ligand>
</feature>
<dbReference type="GO" id="GO:0046872">
    <property type="term" value="F:metal ion binding"/>
    <property type="evidence" value="ECO:0007669"/>
    <property type="project" value="UniProtKB-KW"/>
</dbReference>
<evidence type="ECO:0000256" key="7">
    <source>
        <dbReference type="SAM" id="MobiDB-lite"/>
    </source>
</evidence>
<dbReference type="HOGENOM" id="CLU_023643_3_1_1"/>
<keyword evidence="10" id="KW-1185">Reference proteome</keyword>
<dbReference type="InterPro" id="IPR003000">
    <property type="entry name" value="Sirtuin"/>
</dbReference>
<dbReference type="Proteomes" id="UP000001861">
    <property type="component" value="Unassembled WGS sequence"/>
</dbReference>
<evidence type="ECO:0000256" key="1">
    <source>
        <dbReference type="ARBA" id="ARBA00004173"/>
    </source>
</evidence>
<evidence type="ECO:0000256" key="3">
    <source>
        <dbReference type="ARBA" id="ARBA00022679"/>
    </source>
</evidence>
<dbReference type="OrthoDB" id="424302at2759"/>
<feature type="binding site" evidence="6">
    <location>
        <position position="186"/>
    </location>
    <ligand>
        <name>Zn(2+)</name>
        <dbReference type="ChEBI" id="CHEBI:29105"/>
    </ligand>
</feature>
<dbReference type="STRING" id="240176.A8NVB6"/>
<dbReference type="EMBL" id="AACS02000004">
    <property type="protein sequence ID" value="EAU85218.2"/>
    <property type="molecule type" value="Genomic_DNA"/>
</dbReference>
<dbReference type="GO" id="GO:0005739">
    <property type="term" value="C:mitochondrion"/>
    <property type="evidence" value="ECO:0007669"/>
    <property type="project" value="UniProtKB-SubCell"/>
</dbReference>
<keyword evidence="5" id="KW-0496">Mitochondrion</keyword>
<protein>
    <recommendedName>
        <fullName evidence="8">Deacetylase sirtuin-type domain-containing protein</fullName>
    </recommendedName>
</protein>
<dbReference type="OMA" id="YHYWREL"/>
<gene>
    <name evidence="9" type="ORF">CC1G_06234</name>
</gene>
<keyword evidence="4" id="KW-0520">NAD</keyword>
<feature type="region of interest" description="Disordered" evidence="7">
    <location>
        <begin position="229"/>
        <end position="248"/>
    </location>
</feature>
<dbReference type="KEGG" id="cci:CC1G_06234"/>
<feature type="domain" description="Deacetylase sirtuin-type" evidence="8">
    <location>
        <begin position="16"/>
        <end position="347"/>
    </location>
</feature>
<keyword evidence="3" id="KW-0808">Transferase</keyword>
<dbReference type="PANTHER" id="PTHR11085">
    <property type="entry name" value="NAD-DEPENDENT PROTEIN DEACYLASE SIRTUIN-5, MITOCHONDRIAL-RELATED"/>
    <property type="match status" value="1"/>
</dbReference>
<organism evidence="9 10">
    <name type="scientific">Coprinopsis cinerea (strain Okayama-7 / 130 / ATCC MYA-4618 / FGSC 9003)</name>
    <name type="common">Inky cap fungus</name>
    <name type="synonym">Hormographiella aspergillata</name>
    <dbReference type="NCBI Taxonomy" id="240176"/>
    <lineage>
        <taxon>Eukaryota</taxon>
        <taxon>Fungi</taxon>
        <taxon>Dikarya</taxon>
        <taxon>Basidiomycota</taxon>
        <taxon>Agaricomycotina</taxon>
        <taxon>Agaricomycetes</taxon>
        <taxon>Agaricomycetidae</taxon>
        <taxon>Agaricales</taxon>
        <taxon>Agaricineae</taxon>
        <taxon>Psathyrellaceae</taxon>
        <taxon>Coprinopsis</taxon>
    </lineage>
</organism>
<keyword evidence="6" id="KW-0479">Metal-binding</keyword>
<dbReference type="SUPFAM" id="SSF52467">
    <property type="entry name" value="DHS-like NAD/FAD-binding domain"/>
    <property type="match status" value="1"/>
</dbReference>
<dbReference type="GO" id="GO:0005634">
    <property type="term" value="C:nucleus"/>
    <property type="evidence" value="ECO:0007669"/>
    <property type="project" value="TreeGrafter"/>
</dbReference>
<dbReference type="Pfam" id="PF02146">
    <property type="entry name" value="SIR2"/>
    <property type="match status" value="2"/>
</dbReference>
<evidence type="ECO:0000313" key="10">
    <source>
        <dbReference type="Proteomes" id="UP000001861"/>
    </source>
</evidence>
<dbReference type="Gene3D" id="3.40.50.1220">
    <property type="entry name" value="TPP-binding domain"/>
    <property type="match status" value="1"/>
</dbReference>
<dbReference type="GO" id="GO:0017136">
    <property type="term" value="F:histone deacetylase activity, NAD-dependent"/>
    <property type="evidence" value="ECO:0007669"/>
    <property type="project" value="TreeGrafter"/>
</dbReference>
<dbReference type="eggNOG" id="KOG2684">
    <property type="taxonomic scope" value="Eukaryota"/>
</dbReference>
<evidence type="ECO:0000313" key="9">
    <source>
        <dbReference type="EMBL" id="EAU85218.2"/>
    </source>
</evidence>
<comment type="caution">
    <text evidence="9">The sequence shown here is derived from an EMBL/GenBank/DDBJ whole genome shotgun (WGS) entry which is preliminary data.</text>
</comment>
<evidence type="ECO:0000256" key="5">
    <source>
        <dbReference type="ARBA" id="ARBA00023128"/>
    </source>
</evidence>
<accession>A8NVB6</accession>
<dbReference type="Gene3D" id="3.30.1600.10">
    <property type="entry name" value="SIR2/SIRT2 'Small Domain"/>
    <property type="match status" value="1"/>
</dbReference>
<dbReference type="VEuPathDB" id="FungiDB:CC1G_06234"/>
<evidence type="ECO:0000256" key="4">
    <source>
        <dbReference type="ARBA" id="ARBA00023027"/>
    </source>
</evidence>
<dbReference type="GO" id="GO:0070403">
    <property type="term" value="F:NAD+ binding"/>
    <property type="evidence" value="ECO:0007669"/>
    <property type="project" value="InterPro"/>
</dbReference>
<sequence>MSNSNPATTTDPATTTMIDPATTTSFREALAKSTQLAILAGAGLSTGSGIPTFTGQLGGVPFTYSLDEKFATAQAFKEDPVRVWRFHHSIRKRCLNASPNAAHKALGALHADPSLRSKLLRKLEEPTSSPLFITQNVDNLSLDVLSSLKSSEEGGGGGQGKINKEQYQESKNRLIEMHGNIFRQECLQCRHVSTSSDTNLAFEDDSLDKTNSSSEADVNNAQVRVITEDDLPRCGGPPNQKDVDSSTTTNRYYGHCKGKLRPAVTWYGEIPQGLGDIGRYLNSTDMLIIVGASPLAHPAAGFIRTVKERGGKVAVFHLEPSDADKDADWVFLGRCEEVLPRVLGLDS</sequence>